<feature type="non-terminal residue" evidence="1">
    <location>
        <position position="1"/>
    </location>
</feature>
<protein>
    <submittedName>
        <fullName evidence="1">Uncharacterized protein</fullName>
    </submittedName>
</protein>
<accession>A0ABR3D973</accession>
<sequence length="59" mass="6233">KPKKDILAKKAISATTNALAYNISTNFTTPAATTNFTLLYKSGIFIGLNGLGSSSMDFC</sequence>
<evidence type="ECO:0000313" key="1">
    <source>
        <dbReference type="EMBL" id="KAL0469244.1"/>
    </source>
</evidence>
<dbReference type="Proteomes" id="UP001451303">
    <property type="component" value="Unassembled WGS sequence"/>
</dbReference>
<name>A0ABR3D973_NEUIN</name>
<dbReference type="EMBL" id="JAVLET010000006">
    <property type="protein sequence ID" value="KAL0469244.1"/>
    <property type="molecule type" value="Genomic_DNA"/>
</dbReference>
<gene>
    <name evidence="1" type="ORF">QR685DRAFT_445967</name>
</gene>
<evidence type="ECO:0000313" key="2">
    <source>
        <dbReference type="Proteomes" id="UP001451303"/>
    </source>
</evidence>
<comment type="caution">
    <text evidence="1">The sequence shown here is derived from an EMBL/GenBank/DDBJ whole genome shotgun (WGS) entry which is preliminary data.</text>
</comment>
<keyword evidence="2" id="KW-1185">Reference proteome</keyword>
<reference evidence="1 2" key="1">
    <citation type="submission" date="2023-09" db="EMBL/GenBank/DDBJ databases">
        <title>Multi-omics analysis of a traditional fermented food reveals byproduct-associated fungal strains for waste-to-food upcycling.</title>
        <authorList>
            <consortium name="Lawrence Berkeley National Laboratory"/>
            <person name="Rekdal V.M."/>
            <person name="Villalobos-Escobedo J.M."/>
            <person name="Rodriguez-Valeron N."/>
            <person name="Garcia M.O."/>
            <person name="Vasquez D.P."/>
            <person name="Damayanti I."/>
            <person name="Sorensen P.M."/>
            <person name="Baidoo E.E."/>
            <person name="De Carvalho A.C."/>
            <person name="Riley R."/>
            <person name="Lipzen A."/>
            <person name="He G."/>
            <person name="Yan M."/>
            <person name="Haridas S."/>
            <person name="Daum C."/>
            <person name="Yoshinaga Y."/>
            <person name="Ng V."/>
            <person name="Grigoriev I.V."/>
            <person name="Munk R."/>
            <person name="Nuraida L."/>
            <person name="Wijaya C.H."/>
            <person name="Morales P.-C."/>
            <person name="Keasling J.D."/>
        </authorList>
    </citation>
    <scope>NUCLEOTIDE SEQUENCE [LARGE SCALE GENOMIC DNA]</scope>
    <source>
        <strain evidence="1 2">FGSC 2613</strain>
    </source>
</reference>
<organism evidence="1 2">
    <name type="scientific">Neurospora intermedia</name>
    <dbReference type="NCBI Taxonomy" id="5142"/>
    <lineage>
        <taxon>Eukaryota</taxon>
        <taxon>Fungi</taxon>
        <taxon>Dikarya</taxon>
        <taxon>Ascomycota</taxon>
        <taxon>Pezizomycotina</taxon>
        <taxon>Sordariomycetes</taxon>
        <taxon>Sordariomycetidae</taxon>
        <taxon>Sordariales</taxon>
        <taxon>Sordariaceae</taxon>
        <taxon>Neurospora</taxon>
    </lineage>
</organism>
<proteinExistence type="predicted"/>